<evidence type="ECO:0000313" key="7">
    <source>
        <dbReference type="EMBL" id="MFA9478271.1"/>
    </source>
</evidence>
<keyword evidence="5" id="KW-1133">Transmembrane helix</keyword>
<keyword evidence="4" id="KW-0720">Serine protease</keyword>
<keyword evidence="8" id="KW-1185">Reference proteome</keyword>
<feature type="transmembrane region" description="Helical" evidence="5">
    <location>
        <begin position="20"/>
        <end position="44"/>
    </location>
</feature>
<dbReference type="InterPro" id="IPR029045">
    <property type="entry name" value="ClpP/crotonase-like_dom_sf"/>
</dbReference>
<accession>A0ABV4U690</accession>
<dbReference type="PANTHER" id="PTHR42987:SF4">
    <property type="entry name" value="PROTEASE SOHB-RELATED"/>
    <property type="match status" value="1"/>
</dbReference>
<evidence type="ECO:0000259" key="6">
    <source>
        <dbReference type="Pfam" id="PF01343"/>
    </source>
</evidence>
<proteinExistence type="inferred from homology"/>
<organism evidence="7 8">
    <name type="scientific">Natronomicrosphaera hydrolytica</name>
    <dbReference type="NCBI Taxonomy" id="3242702"/>
    <lineage>
        <taxon>Bacteria</taxon>
        <taxon>Pseudomonadati</taxon>
        <taxon>Planctomycetota</taxon>
        <taxon>Phycisphaerae</taxon>
        <taxon>Phycisphaerales</taxon>
        <taxon>Phycisphaeraceae</taxon>
        <taxon>Natronomicrosphaera</taxon>
    </lineage>
</organism>
<dbReference type="InterPro" id="IPR002142">
    <property type="entry name" value="Peptidase_S49"/>
</dbReference>
<keyword evidence="5" id="KW-0472">Membrane</keyword>
<evidence type="ECO:0000256" key="1">
    <source>
        <dbReference type="ARBA" id="ARBA00008683"/>
    </source>
</evidence>
<name>A0ABV4U690_9BACT</name>
<evidence type="ECO:0000256" key="5">
    <source>
        <dbReference type="SAM" id="Phobius"/>
    </source>
</evidence>
<dbReference type="Pfam" id="PF01343">
    <property type="entry name" value="Peptidase_S49"/>
    <property type="match status" value="1"/>
</dbReference>
<sequence length="358" mass="39266">MFFHRDRPGSARLAIRRQAWLRLVLGLVCMTLWPGLVGCGPMMFAVGVAPGDQRLEQTTVLSDGGFRNDRIAIVDISGMMLNAEQRGLLQQGENPVSVLHEKLQKAAADPRVKAVVLRLNTPGGTVTATDAMYREVQRFRRETGKPVIALMMDLATSGGYYVACASDHIVAYPTSITGSVGVLLQTVSFKPALERWGIELEALTSGKNKTAGSMFETLTDEHREVLQRMVDDFYQGFVDVVRSARPTMDDETFALVTDGRVFTGSDAAALGLVDETGDLYDAFARAKSKVNLDRADLVIYHRPLRYAGSPYSPTTMAGPHEPPVDRTQINLLQLNVAGLPGFADAPVGLYYLWRPDMQ</sequence>
<dbReference type="InterPro" id="IPR047272">
    <property type="entry name" value="S49_SppA_C"/>
</dbReference>
<evidence type="ECO:0000313" key="8">
    <source>
        <dbReference type="Proteomes" id="UP001575105"/>
    </source>
</evidence>
<dbReference type="NCBIfam" id="TIGR00706">
    <property type="entry name" value="SppA_dom"/>
    <property type="match status" value="1"/>
</dbReference>
<dbReference type="Gene3D" id="3.90.226.10">
    <property type="entry name" value="2-enoyl-CoA Hydratase, Chain A, domain 1"/>
    <property type="match status" value="1"/>
</dbReference>
<protein>
    <submittedName>
        <fullName evidence="7">Signal peptide peptidase SppA</fullName>
    </submittedName>
</protein>
<comment type="similarity">
    <text evidence="1">Belongs to the peptidase S49 family.</text>
</comment>
<dbReference type="Gene3D" id="6.20.330.10">
    <property type="match status" value="1"/>
</dbReference>
<evidence type="ECO:0000256" key="3">
    <source>
        <dbReference type="ARBA" id="ARBA00022801"/>
    </source>
</evidence>
<keyword evidence="2" id="KW-0645">Protease</keyword>
<keyword evidence="3" id="KW-0378">Hydrolase</keyword>
<evidence type="ECO:0000256" key="4">
    <source>
        <dbReference type="ARBA" id="ARBA00022825"/>
    </source>
</evidence>
<dbReference type="Proteomes" id="UP001575105">
    <property type="component" value="Unassembled WGS sequence"/>
</dbReference>
<dbReference type="SUPFAM" id="SSF52096">
    <property type="entry name" value="ClpP/crotonase"/>
    <property type="match status" value="1"/>
</dbReference>
<gene>
    <name evidence="7" type="primary">sppA</name>
    <name evidence="7" type="ORF">ACERK3_08180</name>
</gene>
<reference evidence="7 8" key="1">
    <citation type="submission" date="2024-08" db="EMBL/GenBank/DDBJ databases">
        <title>Whole-genome sequencing of halo(alkali)philic microorganisms from hypersaline lakes.</title>
        <authorList>
            <person name="Sorokin D.Y."/>
            <person name="Merkel A.Y."/>
            <person name="Messina E."/>
            <person name="Yakimov M."/>
        </authorList>
    </citation>
    <scope>NUCLEOTIDE SEQUENCE [LARGE SCALE GENOMIC DNA]</scope>
    <source>
        <strain evidence="7 8">AB-hyl4</strain>
    </source>
</reference>
<dbReference type="RefSeq" id="WP_425345194.1">
    <property type="nucleotide sequence ID" value="NZ_JBGUBD010000004.1"/>
</dbReference>
<dbReference type="InterPro" id="IPR004635">
    <property type="entry name" value="Pept_S49_SppA"/>
</dbReference>
<evidence type="ECO:0000256" key="2">
    <source>
        <dbReference type="ARBA" id="ARBA00022670"/>
    </source>
</evidence>
<dbReference type="PANTHER" id="PTHR42987">
    <property type="entry name" value="PEPTIDASE S49"/>
    <property type="match status" value="1"/>
</dbReference>
<keyword evidence="5" id="KW-0812">Transmembrane</keyword>
<comment type="caution">
    <text evidence="7">The sequence shown here is derived from an EMBL/GenBank/DDBJ whole genome shotgun (WGS) entry which is preliminary data.</text>
</comment>
<dbReference type="CDD" id="cd07023">
    <property type="entry name" value="S49_Sppa_N_C"/>
    <property type="match status" value="1"/>
</dbReference>
<feature type="domain" description="Peptidase S49" evidence="6">
    <location>
        <begin position="141"/>
        <end position="292"/>
    </location>
</feature>
<dbReference type="EMBL" id="JBGUBD010000004">
    <property type="protein sequence ID" value="MFA9478271.1"/>
    <property type="molecule type" value="Genomic_DNA"/>
</dbReference>